<evidence type="ECO:0000313" key="16">
    <source>
        <dbReference type="Proteomes" id="UP000004188"/>
    </source>
</evidence>
<dbReference type="Pfam" id="PF00474">
    <property type="entry name" value="SSF"/>
    <property type="match status" value="1"/>
</dbReference>
<proteinExistence type="inferred from homology"/>
<evidence type="ECO:0000256" key="10">
    <source>
        <dbReference type="ARBA" id="ARBA00023136"/>
    </source>
</evidence>
<dbReference type="InterPro" id="IPR050277">
    <property type="entry name" value="Sodium:Solute_Symporter"/>
</dbReference>
<feature type="transmembrane region" description="Helical" evidence="14">
    <location>
        <begin position="360"/>
        <end position="377"/>
    </location>
</feature>
<feature type="transmembrane region" description="Helical" evidence="14">
    <location>
        <begin position="314"/>
        <end position="339"/>
    </location>
</feature>
<dbReference type="Gene3D" id="1.20.1730.10">
    <property type="entry name" value="Sodium/glucose cotransporter"/>
    <property type="match status" value="1"/>
</dbReference>
<evidence type="ECO:0000313" key="15">
    <source>
        <dbReference type="EMBL" id="EDZ64377.1"/>
    </source>
</evidence>
<evidence type="ECO:0000256" key="6">
    <source>
        <dbReference type="ARBA" id="ARBA00022847"/>
    </source>
</evidence>
<feature type="transmembrane region" description="Helical" evidence="14">
    <location>
        <begin position="270"/>
        <end position="294"/>
    </location>
</feature>
<dbReference type="Proteomes" id="UP000004188">
    <property type="component" value="Unassembled WGS sequence"/>
</dbReference>
<feature type="transmembrane region" description="Helical" evidence="14">
    <location>
        <begin position="152"/>
        <end position="172"/>
    </location>
</feature>
<keyword evidence="14" id="KW-0029">Amino-acid transport</keyword>
<dbReference type="eggNOG" id="COG0591">
    <property type="taxonomic scope" value="Bacteria"/>
</dbReference>
<evidence type="ECO:0000256" key="13">
    <source>
        <dbReference type="RuleBase" id="RU362091"/>
    </source>
</evidence>
<comment type="similarity">
    <text evidence="2 13">Belongs to the sodium:solute symporter (SSF) (TC 2.A.21) family.</text>
</comment>
<evidence type="ECO:0000256" key="12">
    <source>
        <dbReference type="ARBA" id="ARBA00033708"/>
    </source>
</evidence>
<gene>
    <name evidence="15" type="ORF">KB13_509</name>
</gene>
<keyword evidence="3 14" id="KW-0813">Transport</keyword>
<keyword evidence="8 14" id="KW-0915">Sodium</keyword>
<evidence type="ECO:0000256" key="9">
    <source>
        <dbReference type="ARBA" id="ARBA00023065"/>
    </source>
</evidence>
<evidence type="ECO:0000256" key="8">
    <source>
        <dbReference type="ARBA" id="ARBA00023053"/>
    </source>
</evidence>
<evidence type="ECO:0000256" key="2">
    <source>
        <dbReference type="ARBA" id="ARBA00006434"/>
    </source>
</evidence>
<accession>B6BTZ6</accession>
<dbReference type="PROSITE" id="PS50283">
    <property type="entry name" value="NA_SOLUT_SYMP_3"/>
    <property type="match status" value="1"/>
</dbReference>
<name>B6BTZ6_9PROT</name>
<sequence>MEIVFLGLLLFIALIGIASSRLNKPTVKNYYLADKSLSPLLSGLSAMATNNSGYMFIGLIGFTYLNGLSSIWLMIGWILGDYLITKKLFANIVNKSFRSRNVTYASIIGDLAKNKLITKLIASISFVFLLIYASAQFAASGKTLMAVMNWEFYYGVITGGFIVLVYSLTSGIRASIWTDAAQSIIMLVSMGLLVLFSIGKLGGINQTLFQLSEIDGFMSLFGPDTGDSVLFNALSSLSWIVAGMFVIGQPHIMIRFFAVKDHNDLIRSRIFYYSSYILFYGLAFAVGMLSRLILDNTAGFDPELALPMMAQILFNPFMVGLIISGIFAATMSTADSLIINCSGNISQDIFELTKFSKAKIAGITLLVAITSIIIALINSGSVFSIVVFSWTILGFLLTPLLIMISLNKTIIAKHFVISGILSTMIFYIVNSYVFFEGIYLGIYPFVVNLIYLHFFLKRSKN</sequence>
<keyword evidence="4" id="KW-1003">Cell membrane</keyword>
<dbReference type="InterPro" id="IPR038377">
    <property type="entry name" value="Na/Glc_symporter_sf"/>
</dbReference>
<comment type="subcellular location">
    <subcellularLocation>
        <location evidence="14">Cell inner membrane</location>
        <topology evidence="14">Multi-pass membrane protein</topology>
    </subcellularLocation>
    <subcellularLocation>
        <location evidence="1">Cell membrane</location>
        <topology evidence="1">Multi-pass membrane protein</topology>
    </subcellularLocation>
</comment>
<comment type="function">
    <text evidence="14">Catalyzes the sodium-dependent uptake of extracellular L-proline.</text>
</comment>
<organism evidence="15 16">
    <name type="scientific">beta proteobacterium KB13</name>
    <dbReference type="NCBI Taxonomy" id="314607"/>
    <lineage>
        <taxon>Bacteria</taxon>
        <taxon>Pseudomonadati</taxon>
        <taxon>Pseudomonadota</taxon>
        <taxon>Betaproteobacteria</taxon>
        <taxon>Nitrosomonadales</taxon>
        <taxon>OM43 clade</taxon>
    </lineage>
</organism>
<feature type="transmembrane region" description="Helical" evidence="14">
    <location>
        <begin position="54"/>
        <end position="79"/>
    </location>
</feature>
<feature type="transmembrane region" description="Helical" evidence="14">
    <location>
        <begin position="383"/>
        <end position="403"/>
    </location>
</feature>
<evidence type="ECO:0000256" key="5">
    <source>
        <dbReference type="ARBA" id="ARBA00022692"/>
    </source>
</evidence>
<dbReference type="HOGENOM" id="CLU_018808_15_2_4"/>
<evidence type="ECO:0000256" key="14">
    <source>
        <dbReference type="RuleBase" id="RU366012"/>
    </source>
</evidence>
<dbReference type="CDD" id="cd11475">
    <property type="entry name" value="SLC5sbd_PutP"/>
    <property type="match status" value="1"/>
</dbReference>
<feature type="transmembrane region" description="Helical" evidence="14">
    <location>
        <begin position="438"/>
        <end position="456"/>
    </location>
</feature>
<evidence type="ECO:0000256" key="11">
    <source>
        <dbReference type="ARBA" id="ARBA00023201"/>
    </source>
</evidence>
<comment type="catalytic activity">
    <reaction evidence="12">
        <text>L-proline(in) + Na(+)(in) = L-proline(out) + Na(+)(out)</text>
        <dbReference type="Rhea" id="RHEA:28967"/>
        <dbReference type="ChEBI" id="CHEBI:29101"/>
        <dbReference type="ChEBI" id="CHEBI:60039"/>
    </reaction>
</comment>
<keyword evidence="10 14" id="KW-0472">Membrane</keyword>
<keyword evidence="9 14" id="KW-0406">Ion transport</keyword>
<evidence type="ECO:0000256" key="1">
    <source>
        <dbReference type="ARBA" id="ARBA00004651"/>
    </source>
</evidence>
<keyword evidence="7 14" id="KW-1133">Transmembrane helix</keyword>
<evidence type="ECO:0000256" key="4">
    <source>
        <dbReference type="ARBA" id="ARBA00022475"/>
    </source>
</evidence>
<evidence type="ECO:0000256" key="7">
    <source>
        <dbReference type="ARBA" id="ARBA00022989"/>
    </source>
</evidence>
<comment type="caution">
    <text evidence="14">Lacks conserved residue(s) required for the propagation of feature annotation.</text>
</comment>
<dbReference type="InterPro" id="IPR011851">
    <property type="entry name" value="Na/Pro_symporter"/>
</dbReference>
<dbReference type="AlphaFoldDB" id="B6BTZ6"/>
<dbReference type="STRING" id="314607.KB13_509"/>
<feature type="transmembrane region" description="Helical" evidence="14">
    <location>
        <begin position="120"/>
        <end position="140"/>
    </location>
</feature>
<dbReference type="GO" id="GO:0015824">
    <property type="term" value="P:proline transport"/>
    <property type="evidence" value="ECO:0007669"/>
    <property type="project" value="UniProtKB-UniRule"/>
</dbReference>
<dbReference type="PANTHER" id="PTHR48086">
    <property type="entry name" value="SODIUM/PROLINE SYMPORTER-RELATED"/>
    <property type="match status" value="1"/>
</dbReference>
<feature type="transmembrane region" description="Helical" evidence="14">
    <location>
        <begin position="415"/>
        <end position="432"/>
    </location>
</feature>
<protein>
    <recommendedName>
        <fullName evidence="14">Sodium/proline symporter</fullName>
    </recommendedName>
    <alternativeName>
        <fullName evidence="14">Proline permease</fullName>
    </alternativeName>
</protein>
<keyword evidence="16" id="KW-1185">Reference proteome</keyword>
<dbReference type="GO" id="GO:0005886">
    <property type="term" value="C:plasma membrane"/>
    <property type="evidence" value="ECO:0007669"/>
    <property type="project" value="UniProtKB-SubCell"/>
</dbReference>
<feature type="transmembrane region" description="Helical" evidence="14">
    <location>
        <begin position="184"/>
        <end position="209"/>
    </location>
</feature>
<dbReference type="GO" id="GO:0005298">
    <property type="term" value="F:proline:sodium symporter activity"/>
    <property type="evidence" value="ECO:0007669"/>
    <property type="project" value="UniProtKB-UniRule"/>
</dbReference>
<evidence type="ECO:0000256" key="3">
    <source>
        <dbReference type="ARBA" id="ARBA00022448"/>
    </source>
</evidence>
<keyword evidence="11 14" id="KW-0739">Sodium transport</keyword>
<keyword evidence="6 14" id="KW-0769">Symport</keyword>
<reference evidence="16" key="1">
    <citation type="journal article" date="2012" name="Stand. Genomic Sci.">
        <title>Genome sequence of strain HIMB624, a cultured representative from the OM43 clade of marine Betaproteobacteria.</title>
        <authorList>
            <person name="Huggett M.J."/>
            <person name="Hayakawa D.H."/>
            <person name="Rappe M.S."/>
        </authorList>
    </citation>
    <scope>NUCLEOTIDE SEQUENCE [LARGE SCALE GENOMIC DNA]</scope>
    <source>
        <strain evidence="16">KB13</strain>
    </source>
</reference>
<dbReference type="PANTHER" id="PTHR48086:SF3">
    <property type="entry name" value="SODIUM_PROLINE SYMPORTER"/>
    <property type="match status" value="1"/>
</dbReference>
<keyword evidence="5 14" id="KW-0812">Transmembrane</keyword>
<keyword evidence="14" id="KW-0997">Cell inner membrane</keyword>
<dbReference type="GO" id="GO:0031402">
    <property type="term" value="F:sodium ion binding"/>
    <property type="evidence" value="ECO:0007669"/>
    <property type="project" value="UniProtKB-UniRule"/>
</dbReference>
<dbReference type="InterPro" id="IPR001734">
    <property type="entry name" value="Na/solute_symporter"/>
</dbReference>
<dbReference type="EMBL" id="DS995299">
    <property type="protein sequence ID" value="EDZ64377.1"/>
    <property type="molecule type" value="Genomic_DNA"/>
</dbReference>
<feature type="transmembrane region" description="Helical" evidence="14">
    <location>
        <begin position="229"/>
        <end position="249"/>
    </location>
</feature>